<sequence>MIRSLNQAKAEKKKNQRNAELIHIHPAFNPEGESATLLQGTKAGTSTQRINMKSDQAGDEERRVTRMCCYESGMSFEYRKVSVFSRRVDVQT</sequence>
<reference evidence="2 3" key="1">
    <citation type="submission" date="2017-05" db="EMBL/GenBank/DDBJ databases">
        <title>Genome of assembly of the Bengalese finch, Lonchura striata domestica.</title>
        <authorList>
            <person name="Colquitt B.M."/>
            <person name="Brainard M.S."/>
        </authorList>
    </citation>
    <scope>NUCLEOTIDE SEQUENCE [LARGE SCALE GENOMIC DNA]</scope>
    <source>
        <strain evidence="2">White83orange57</strain>
    </source>
</reference>
<name>A0A218V7M8_9PASE</name>
<dbReference type="AlphaFoldDB" id="A0A218V7M8"/>
<evidence type="ECO:0000313" key="3">
    <source>
        <dbReference type="Proteomes" id="UP000197619"/>
    </source>
</evidence>
<feature type="region of interest" description="Disordered" evidence="1">
    <location>
        <begin position="41"/>
        <end position="61"/>
    </location>
</feature>
<feature type="compositionally biased region" description="Polar residues" evidence="1">
    <location>
        <begin position="41"/>
        <end position="54"/>
    </location>
</feature>
<dbReference type="Proteomes" id="UP000197619">
    <property type="component" value="Unassembled WGS sequence"/>
</dbReference>
<evidence type="ECO:0000256" key="1">
    <source>
        <dbReference type="SAM" id="MobiDB-lite"/>
    </source>
</evidence>
<gene>
    <name evidence="2" type="ORF">RLOC_00001441</name>
</gene>
<protein>
    <submittedName>
        <fullName evidence="2">Uncharacterized protein</fullName>
    </submittedName>
</protein>
<proteinExistence type="predicted"/>
<organism evidence="2 3">
    <name type="scientific">Lonchura striata</name>
    <name type="common">white-rumped munia</name>
    <dbReference type="NCBI Taxonomy" id="40157"/>
    <lineage>
        <taxon>Eukaryota</taxon>
        <taxon>Metazoa</taxon>
        <taxon>Chordata</taxon>
        <taxon>Craniata</taxon>
        <taxon>Vertebrata</taxon>
        <taxon>Euteleostomi</taxon>
        <taxon>Archelosauria</taxon>
        <taxon>Archosauria</taxon>
        <taxon>Dinosauria</taxon>
        <taxon>Saurischia</taxon>
        <taxon>Theropoda</taxon>
        <taxon>Coelurosauria</taxon>
        <taxon>Aves</taxon>
        <taxon>Neognathae</taxon>
        <taxon>Neoaves</taxon>
        <taxon>Telluraves</taxon>
        <taxon>Australaves</taxon>
        <taxon>Passeriformes</taxon>
        <taxon>Passeroidea</taxon>
        <taxon>Estrildidae</taxon>
        <taxon>Estrildinae</taxon>
        <taxon>Lonchura</taxon>
    </lineage>
</organism>
<evidence type="ECO:0000313" key="2">
    <source>
        <dbReference type="EMBL" id="OWK61582.1"/>
    </source>
</evidence>
<accession>A0A218V7M8</accession>
<keyword evidence="3" id="KW-1185">Reference proteome</keyword>
<comment type="caution">
    <text evidence="2">The sequence shown here is derived from an EMBL/GenBank/DDBJ whole genome shotgun (WGS) entry which is preliminary data.</text>
</comment>
<dbReference type="EMBL" id="MUZQ01000039">
    <property type="protein sequence ID" value="OWK61582.1"/>
    <property type="molecule type" value="Genomic_DNA"/>
</dbReference>